<gene>
    <name evidence="3" type="ORF">FXN63_06525</name>
</gene>
<dbReference type="EMBL" id="CP043046">
    <property type="protein sequence ID" value="QEI05533.1"/>
    <property type="molecule type" value="Genomic_DNA"/>
</dbReference>
<dbReference type="CDD" id="cd07996">
    <property type="entry name" value="WGR_MMR_like"/>
    <property type="match status" value="1"/>
</dbReference>
<dbReference type="OrthoDB" id="8859114at2"/>
<feature type="compositionally biased region" description="Low complexity" evidence="1">
    <location>
        <begin position="119"/>
        <end position="148"/>
    </location>
</feature>
<reference evidence="3 4" key="1">
    <citation type="submission" date="2019-08" db="EMBL/GenBank/DDBJ databases">
        <title>Amphibian skin-associated Pigmentiphaga: genome sequence and occurrence across geography and hosts.</title>
        <authorList>
            <person name="Bletz M.C."/>
            <person name="Bunk B."/>
            <person name="Sproeer C."/>
            <person name="Biwer P."/>
            <person name="Reiter S."/>
            <person name="Rabemananjara F.C.E."/>
            <person name="Schulz S."/>
            <person name="Overmann J."/>
            <person name="Vences M."/>
        </authorList>
    </citation>
    <scope>NUCLEOTIDE SEQUENCE [LARGE SCALE GENOMIC DNA]</scope>
    <source>
        <strain evidence="3 4">Mada1488</strain>
    </source>
</reference>
<dbReference type="RefSeq" id="WP_148813841.1">
    <property type="nucleotide sequence ID" value="NZ_CP043046.1"/>
</dbReference>
<dbReference type="KEGG" id="pacr:FXN63_06525"/>
<dbReference type="Pfam" id="PF05406">
    <property type="entry name" value="WGR"/>
    <property type="match status" value="1"/>
</dbReference>
<feature type="region of interest" description="Disordered" evidence="1">
    <location>
        <begin position="93"/>
        <end position="148"/>
    </location>
</feature>
<accession>A0A5C0AVY8</accession>
<organism evidence="3 4">
    <name type="scientific">Pigmentiphaga aceris</name>
    <dbReference type="NCBI Taxonomy" id="1940612"/>
    <lineage>
        <taxon>Bacteria</taxon>
        <taxon>Pseudomonadati</taxon>
        <taxon>Pseudomonadota</taxon>
        <taxon>Betaproteobacteria</taxon>
        <taxon>Burkholderiales</taxon>
        <taxon>Alcaligenaceae</taxon>
        <taxon>Pigmentiphaga</taxon>
    </lineage>
</organism>
<dbReference type="InterPro" id="IPR008893">
    <property type="entry name" value="WGR_domain"/>
</dbReference>
<evidence type="ECO:0000259" key="2">
    <source>
        <dbReference type="PROSITE" id="PS51977"/>
    </source>
</evidence>
<evidence type="ECO:0000256" key="1">
    <source>
        <dbReference type="SAM" id="MobiDB-lite"/>
    </source>
</evidence>
<dbReference type="InterPro" id="IPR049809">
    <property type="entry name" value="YehF/YfeS-like_WGR"/>
</dbReference>
<feature type="domain" description="WGR" evidence="2">
    <location>
        <begin position="1"/>
        <end position="78"/>
    </location>
</feature>
<feature type="compositionally biased region" description="Low complexity" evidence="1">
    <location>
        <begin position="93"/>
        <end position="105"/>
    </location>
</feature>
<dbReference type="SMART" id="SM00773">
    <property type="entry name" value="WGR"/>
    <property type="match status" value="1"/>
</dbReference>
<dbReference type="Proteomes" id="UP000325161">
    <property type="component" value="Chromosome"/>
</dbReference>
<dbReference type="PROSITE" id="PS51977">
    <property type="entry name" value="WGR"/>
    <property type="match status" value="1"/>
</dbReference>
<sequence length="1336" mass="145456">MERYELVEGSASKFWEVSVTGDTVTVRFGRIGTNGQTKDKQFADAAAAEKEKLKLVKEKTGKGYALTGSGPSPVPAASAPVVAKPKVEKAATMATPAASESPSTSEKVDAAAASTVAQTNSNSAAAEKSSAPAPTSQKDQSDAATTDASTAFAEECARHGVLFSAEALTTRSRPGPAIDAAAEWKTFCKHIADIEASSSKRPTELQRLKAIDKDSPPTFDLATITALQRDACRVWDDITSRGGMFYTGRFENYLGGLSALVRLGIASVGARAMIDVVQQTRPAKPKQSYQDFAWAQPFTLAMRQAFPATPDEADYDAALRAAQDLAQADPDDGVFYAFIFADDRPGDHLLKPLAQVEAAQAAGADVPAQSPLLPLIIDAPPAAAAQWHQTRPYTLTYRYALTSLESIAATAMAVGRHYNESPLSTLNWLLEYATEAWRTTAARAMLETRDDEAMGLLLPYFHERWIRTAVDAASKAYPVWTFRQLLRLATKHRDEPAIKVRLAELIAKFGEQTVRQWADGLSEKDITTLDERLSAGNAATAPDEAIPALLRKAPWRNPARKGGKLVPVLALKPIATPFVYSEGELSDEMPPRTKPLIDTLDKLGDFIHATEGGKQSNWRPMPPTAAPLPAVDELSGEEWVTWLTQRLSAARAANTYISSTEYAKLYDTLPTHHETLTLALWELSTVALECYVTWEPTVARMFKRFGERAAPGMAALVGSDPLGMLELALPVDSAHIAPHAARALAKLKKAHALAVPWLRRHRHTALMRLIPDAVGKTSQAREAREVAEYTLRWYAFDTEDGRAAIDEAVAAYAAAEPGVVDAVAEILARDAADNVPSKPPKLPNWFQPAVLSRPMLADGSGALTDDAVLGLGEMLMLGAAGEQYVGVARVREELTRDSAAAFAWDVFSTWMSEGAVAKENWALRGVGWLGDDECARRLTKLIRKWPGEAAHARAVTGLDVLADIGTDVALMNLNGIAEKLKFKGLQEKAREKIAVIAEARDLTPEELADRLAPDLNLDERGGMDLDFGERKFRVGFDEFLKPWVKDAEGRRLKDLPKPNKSDDEELSKQASATWSALKKDARAVASLQITRLESMLANSRRVKPSVFDAFFATHPLIRHLTQRLVWGVFADDDARSLPTQVFRVTEDLSAADVNDDPLDVDLSEDASSRIGLVHPLHLDADTRAAWGTVFGDYEIAQPFMQLSRETYALEDQERELHTLTRFAESEVETTRLRGMSTRGWNIGSPQDGGVSVWLERPVTFSDGKPGEVYMHISEGIYAGAAEYEPKTQKMGTLGLGDPWGSGSGNKKVSRTFGELDPISISELLRVPSLVASSAST</sequence>
<dbReference type="SUPFAM" id="SSF142921">
    <property type="entry name" value="WGR domain-like"/>
    <property type="match status" value="1"/>
</dbReference>
<name>A0A5C0AVY8_9BURK</name>
<dbReference type="Pfam" id="PF13569">
    <property type="entry name" value="DUF4132"/>
    <property type="match status" value="1"/>
</dbReference>
<evidence type="ECO:0000313" key="3">
    <source>
        <dbReference type="EMBL" id="QEI05533.1"/>
    </source>
</evidence>
<dbReference type="InterPro" id="IPR036930">
    <property type="entry name" value="WGR_dom_sf"/>
</dbReference>
<proteinExistence type="predicted"/>
<dbReference type="Gene3D" id="2.20.140.10">
    <property type="entry name" value="WGR domain"/>
    <property type="match status" value="1"/>
</dbReference>
<protein>
    <submittedName>
        <fullName evidence="3">DUF4132 domain-containing protein</fullName>
    </submittedName>
</protein>
<keyword evidence="4" id="KW-1185">Reference proteome</keyword>
<dbReference type="InterPro" id="IPR025406">
    <property type="entry name" value="DUF4132"/>
</dbReference>
<evidence type="ECO:0000313" key="4">
    <source>
        <dbReference type="Proteomes" id="UP000325161"/>
    </source>
</evidence>
<feature type="region of interest" description="Disordered" evidence="1">
    <location>
        <begin position="59"/>
        <end position="80"/>
    </location>
</feature>